<dbReference type="CDD" id="cd04453">
    <property type="entry name" value="S1_RNase_E"/>
    <property type="match status" value="1"/>
</dbReference>
<evidence type="ECO:0000256" key="7">
    <source>
        <dbReference type="ARBA" id="ARBA00022555"/>
    </source>
</evidence>
<evidence type="ECO:0000256" key="8">
    <source>
        <dbReference type="ARBA" id="ARBA00022694"/>
    </source>
</evidence>
<evidence type="ECO:0000313" key="18">
    <source>
        <dbReference type="EMBL" id="QPT44848.1"/>
    </source>
</evidence>
<keyword evidence="12" id="KW-0255">Endonuclease</keyword>
<organism evidence="17 19">
    <name type="scientific">Moraxella nonliquefaciens</name>
    <dbReference type="NCBI Taxonomy" id="478"/>
    <lineage>
        <taxon>Bacteria</taxon>
        <taxon>Pseudomonadati</taxon>
        <taxon>Pseudomonadota</taxon>
        <taxon>Gammaproteobacteria</taxon>
        <taxon>Moraxellales</taxon>
        <taxon>Moraxellaceae</taxon>
        <taxon>Moraxella</taxon>
    </lineage>
</organism>
<name>A0A1B8QQQ6_MORNO</name>
<evidence type="ECO:0000256" key="1">
    <source>
        <dbReference type="ARBA" id="ARBA00001946"/>
    </source>
</evidence>
<dbReference type="PROSITE" id="PS50126">
    <property type="entry name" value="S1"/>
    <property type="match status" value="1"/>
</dbReference>
<comment type="cofactor">
    <cofactor evidence="1">
        <name>Mg(2+)</name>
        <dbReference type="ChEBI" id="CHEBI:18420"/>
    </cofactor>
</comment>
<dbReference type="Proteomes" id="UP000594834">
    <property type="component" value="Chromosome"/>
</dbReference>
<evidence type="ECO:0000256" key="2">
    <source>
        <dbReference type="ARBA" id="ARBA00004496"/>
    </source>
</evidence>
<keyword evidence="14" id="KW-0460">Magnesium</keyword>
<evidence type="ECO:0000256" key="13">
    <source>
        <dbReference type="ARBA" id="ARBA00022801"/>
    </source>
</evidence>
<dbReference type="GO" id="GO:0004519">
    <property type="term" value="F:endonuclease activity"/>
    <property type="evidence" value="ECO:0007669"/>
    <property type="project" value="UniProtKB-KW"/>
</dbReference>
<dbReference type="GO" id="GO:0008033">
    <property type="term" value="P:tRNA processing"/>
    <property type="evidence" value="ECO:0007669"/>
    <property type="project" value="UniProtKB-KW"/>
</dbReference>
<accession>A0A1B8QQQ6</accession>
<dbReference type="EMBL" id="CP065728">
    <property type="protein sequence ID" value="QPT44848.1"/>
    <property type="molecule type" value="Genomic_DNA"/>
</dbReference>
<dbReference type="GO" id="GO:0006364">
    <property type="term" value="P:rRNA processing"/>
    <property type="evidence" value="ECO:0007669"/>
    <property type="project" value="UniProtKB-KW"/>
</dbReference>
<dbReference type="InterPro" id="IPR003029">
    <property type="entry name" value="S1_domain"/>
</dbReference>
<dbReference type="GO" id="GO:0000049">
    <property type="term" value="F:tRNA binding"/>
    <property type="evidence" value="ECO:0007669"/>
    <property type="project" value="UniProtKB-KW"/>
</dbReference>
<dbReference type="RefSeq" id="WP_067007461.1">
    <property type="nucleotide sequence ID" value="NZ_CP065728.1"/>
</dbReference>
<keyword evidence="13" id="KW-0378">Hydrolase</keyword>
<dbReference type="Proteomes" id="UP000092575">
    <property type="component" value="Unassembled WGS sequence"/>
</dbReference>
<keyword evidence="9" id="KW-0540">Nuclease</keyword>
<dbReference type="NCBIfam" id="TIGR00757">
    <property type="entry name" value="RNaseEG"/>
    <property type="match status" value="1"/>
</dbReference>
<comment type="similarity">
    <text evidence="3">Belongs to the RNase E/G family. RNase G subfamily.</text>
</comment>
<dbReference type="AlphaFoldDB" id="A0A1B8QQQ6"/>
<dbReference type="InterPro" id="IPR019307">
    <property type="entry name" value="RNA-bd_AU-1/RNase_E/G"/>
</dbReference>
<dbReference type="InterPro" id="IPR012340">
    <property type="entry name" value="NA-bd_OB-fold"/>
</dbReference>
<reference evidence="18 20" key="2">
    <citation type="submission" date="2020-12" db="EMBL/GenBank/DDBJ databases">
        <title>FDA dAtabase for Regulatory Grade micrObial Sequences (FDA-ARGOS): Supporting development and validation of Infectious Disease Dx tests.</title>
        <authorList>
            <person name="Sproer C."/>
            <person name="Gronow S."/>
            <person name="Severitt S."/>
            <person name="Schroder I."/>
            <person name="Tallon L."/>
            <person name="Sadzewicz L."/>
            <person name="Zhao X."/>
            <person name="Boylan J."/>
            <person name="Ott S."/>
            <person name="Bowen H."/>
            <person name="Vavikolanu K."/>
            <person name="Mehta A."/>
            <person name="Aluvathingal J."/>
            <person name="Nadendla S."/>
            <person name="Lowell S."/>
            <person name="Myers T."/>
            <person name="Yan Y."/>
            <person name="Sichtig H."/>
        </authorList>
    </citation>
    <scope>NUCLEOTIDE SEQUENCE [LARGE SCALE GENOMIC DNA]</scope>
    <source>
        <strain evidence="18 20">FDAARGOS_869</strain>
    </source>
</reference>
<comment type="subcellular location">
    <subcellularLocation>
        <location evidence="2">Cytoplasm</location>
    </subcellularLocation>
</comment>
<keyword evidence="15" id="KW-0694">RNA-binding</keyword>
<dbReference type="Gene3D" id="2.40.50.140">
    <property type="entry name" value="Nucleic acid-binding proteins"/>
    <property type="match status" value="1"/>
</dbReference>
<gene>
    <name evidence="17" type="ORF">A7456_09225</name>
    <name evidence="18" type="ORF">I6G26_02075</name>
</gene>
<dbReference type="SUPFAM" id="SSF50249">
    <property type="entry name" value="Nucleic acid-binding proteins"/>
    <property type="match status" value="1"/>
</dbReference>
<keyword evidence="10" id="KW-0479">Metal-binding</keyword>
<dbReference type="Pfam" id="PF20833">
    <property type="entry name" value="RNase_E_G_Thio"/>
    <property type="match status" value="1"/>
</dbReference>
<protein>
    <recommendedName>
        <fullName evidence="4">Ribonuclease G</fullName>
    </recommendedName>
</protein>
<reference evidence="17 19" key="1">
    <citation type="submission" date="2016-05" db="EMBL/GenBank/DDBJ databases">
        <title>Draft genome sequence of Moraxella nonliquefaciens CCUG 348T.</title>
        <authorList>
            <person name="Salva-Serra F."/>
            <person name="Engstrom-Jakobsson H."/>
            <person name="Thorell K."/>
            <person name="Gonzales-Siles L."/>
            <person name="Karlsson R."/>
            <person name="Boulund F."/>
            <person name="Engstrand L."/>
            <person name="Kristiansson E."/>
            <person name="Moore E."/>
        </authorList>
    </citation>
    <scope>NUCLEOTIDE SEQUENCE [LARGE SCALE GENOMIC DNA]</scope>
    <source>
        <strain evidence="17 19">CCUG 348</strain>
    </source>
</reference>
<dbReference type="GO" id="GO:0019843">
    <property type="term" value="F:rRNA binding"/>
    <property type="evidence" value="ECO:0007669"/>
    <property type="project" value="UniProtKB-KW"/>
</dbReference>
<dbReference type="GO" id="GO:0046872">
    <property type="term" value="F:metal ion binding"/>
    <property type="evidence" value="ECO:0007669"/>
    <property type="project" value="UniProtKB-KW"/>
</dbReference>
<dbReference type="GO" id="GO:0004540">
    <property type="term" value="F:RNA nuclease activity"/>
    <property type="evidence" value="ECO:0007669"/>
    <property type="project" value="InterPro"/>
</dbReference>
<keyword evidence="7" id="KW-0820">tRNA-binding</keyword>
<feature type="domain" description="S1 motif" evidence="16">
    <location>
        <begin position="39"/>
        <end position="121"/>
    </location>
</feature>
<keyword evidence="5" id="KW-0963">Cytoplasm</keyword>
<evidence type="ECO:0000256" key="15">
    <source>
        <dbReference type="ARBA" id="ARBA00022884"/>
    </source>
</evidence>
<dbReference type="GO" id="GO:0016787">
    <property type="term" value="F:hydrolase activity"/>
    <property type="evidence" value="ECO:0007669"/>
    <property type="project" value="UniProtKB-KW"/>
</dbReference>
<sequence length="523" mass="58245">MSKHALINATAFETRLVITDDGRIDEVFIERTQTRSLVGNIYLGTVIRVLPAMGSVFIDIGRERSAFLSQSDIMPSIHQRQDEHSTQSKLDLRLFPKVGERIVVQVTKDEISTKGVRVTMHVALAGRYLVYLPTSPQSVGVSTRIGVKAHRNKLKAHLMALLDRTSLVGGVIARSTCKQAFDDETLVKMGECMQAELDHLCMLWADISQARTQASLQKAKHALLYQELPLAERALRDIITDDIKSVWIDDKTTYQQMLRASHTFMPSIASAIYHHDKPTTPLFAQSVPDKYHLSVPNIETQLADALLRRCPLPSGGYLIIEHTEAMTTIDVNTGSFVGQSKTNSQSKASMNVAYETNKEAVTAIARELKVRNISGIIILDFIDMDEPTHRQMVPDMLAQALKSDSATTNITQISKLGLIEMTRKRTRLSLSDELCVSCPTCHGTGRIKSLQTVAFEILRSLMSQLASNTSFKKPNVTIQVNQAVADHLSSHQDLSNLQKITNSSIHLSINTTYHQEQYVILVE</sequence>
<dbReference type="InterPro" id="IPR048583">
    <property type="entry name" value="RNase_E_G_thioredoxin-like"/>
</dbReference>
<evidence type="ECO:0000256" key="5">
    <source>
        <dbReference type="ARBA" id="ARBA00022490"/>
    </source>
</evidence>
<dbReference type="PANTHER" id="PTHR30001">
    <property type="entry name" value="RIBONUCLEASE"/>
    <property type="match status" value="1"/>
</dbReference>
<evidence type="ECO:0000256" key="10">
    <source>
        <dbReference type="ARBA" id="ARBA00022723"/>
    </source>
</evidence>
<evidence type="ECO:0000313" key="17">
    <source>
        <dbReference type="EMBL" id="OBX86669.1"/>
    </source>
</evidence>
<dbReference type="Gene3D" id="3.40.1260.20">
    <property type="entry name" value="Ribonuclease E, catalytic domain"/>
    <property type="match status" value="1"/>
</dbReference>
<dbReference type="EMBL" id="LXTW01000004">
    <property type="protein sequence ID" value="OBX86669.1"/>
    <property type="molecule type" value="Genomic_DNA"/>
</dbReference>
<proteinExistence type="inferred from homology"/>
<evidence type="ECO:0000256" key="6">
    <source>
        <dbReference type="ARBA" id="ARBA00022552"/>
    </source>
</evidence>
<evidence type="ECO:0000256" key="9">
    <source>
        <dbReference type="ARBA" id="ARBA00022722"/>
    </source>
</evidence>
<evidence type="ECO:0000256" key="12">
    <source>
        <dbReference type="ARBA" id="ARBA00022759"/>
    </source>
</evidence>
<evidence type="ECO:0000259" key="16">
    <source>
        <dbReference type="PROSITE" id="PS50126"/>
    </source>
</evidence>
<keyword evidence="6" id="KW-0698">rRNA processing</keyword>
<dbReference type="Pfam" id="PF10150">
    <property type="entry name" value="RNase_E_G"/>
    <property type="match status" value="1"/>
</dbReference>
<dbReference type="GO" id="GO:0005737">
    <property type="term" value="C:cytoplasm"/>
    <property type="evidence" value="ECO:0007669"/>
    <property type="project" value="UniProtKB-SubCell"/>
</dbReference>
<evidence type="ECO:0000256" key="3">
    <source>
        <dbReference type="ARBA" id="ARBA00005663"/>
    </source>
</evidence>
<dbReference type="PANTHER" id="PTHR30001:SF0">
    <property type="entry name" value="RIBONUCLEASE G"/>
    <property type="match status" value="1"/>
</dbReference>
<evidence type="ECO:0000256" key="4">
    <source>
        <dbReference type="ARBA" id="ARBA00017719"/>
    </source>
</evidence>
<keyword evidence="20" id="KW-1185">Reference proteome</keyword>
<evidence type="ECO:0000313" key="19">
    <source>
        <dbReference type="Proteomes" id="UP000092575"/>
    </source>
</evidence>
<dbReference type="STRING" id="478.A7456_09225"/>
<evidence type="ECO:0000313" key="20">
    <source>
        <dbReference type="Proteomes" id="UP000594834"/>
    </source>
</evidence>
<evidence type="ECO:0000256" key="11">
    <source>
        <dbReference type="ARBA" id="ARBA00022730"/>
    </source>
</evidence>
<keyword evidence="11" id="KW-0699">rRNA-binding</keyword>
<dbReference type="InterPro" id="IPR004659">
    <property type="entry name" value="RNase_E/G"/>
</dbReference>
<evidence type="ECO:0000256" key="14">
    <source>
        <dbReference type="ARBA" id="ARBA00022842"/>
    </source>
</evidence>
<dbReference type="SMART" id="SM00316">
    <property type="entry name" value="S1"/>
    <property type="match status" value="1"/>
</dbReference>
<keyword evidence="8" id="KW-0819">tRNA processing</keyword>